<dbReference type="CDD" id="cd06603">
    <property type="entry name" value="GH31_GANC_GANAB_alpha"/>
    <property type="match status" value="1"/>
</dbReference>
<evidence type="ECO:0000256" key="3">
    <source>
        <dbReference type="ARBA" id="ARBA00007806"/>
    </source>
</evidence>
<feature type="domain" description="Glycoside hydrolase family 31 TIM barrel" evidence="12">
    <location>
        <begin position="329"/>
        <end position="663"/>
    </location>
</feature>
<dbReference type="AlphaFoldDB" id="A0A1D2AGG9"/>
<comment type="pathway">
    <text evidence="2">Glycan metabolism; N-glycan metabolism.</text>
</comment>
<dbReference type="GO" id="GO:0030246">
    <property type="term" value="F:carbohydrate binding"/>
    <property type="evidence" value="ECO:0007669"/>
    <property type="project" value="InterPro"/>
</dbReference>
<evidence type="ECO:0000256" key="1">
    <source>
        <dbReference type="ARBA" id="ARBA00004240"/>
    </source>
</evidence>
<feature type="domain" description="Glycoside hydrolase family 31 N-terminal" evidence="13">
    <location>
        <begin position="99"/>
        <end position="286"/>
    </location>
</feature>
<dbReference type="GO" id="GO:0006491">
    <property type="term" value="P:N-glycan processing"/>
    <property type="evidence" value="ECO:0007669"/>
    <property type="project" value="TreeGrafter"/>
</dbReference>
<evidence type="ECO:0000256" key="2">
    <source>
        <dbReference type="ARBA" id="ARBA00004833"/>
    </source>
</evidence>
<evidence type="ECO:0000313" key="15">
    <source>
        <dbReference type="EMBL" id="JAT78033.1"/>
    </source>
</evidence>
<evidence type="ECO:0000259" key="13">
    <source>
        <dbReference type="Pfam" id="PF13802"/>
    </source>
</evidence>
<feature type="signal peptide" evidence="11">
    <location>
        <begin position="1"/>
        <end position="24"/>
    </location>
</feature>
<proteinExistence type="inferred from homology"/>
<dbReference type="GO" id="GO:0090599">
    <property type="term" value="F:alpha-glucosidase activity"/>
    <property type="evidence" value="ECO:0007669"/>
    <property type="project" value="UniProtKB-ARBA"/>
</dbReference>
<evidence type="ECO:0000256" key="10">
    <source>
        <dbReference type="RuleBase" id="RU361185"/>
    </source>
</evidence>
<dbReference type="Gene3D" id="2.60.40.1760">
    <property type="entry name" value="glycosyl hydrolase (family 31)"/>
    <property type="match status" value="1"/>
</dbReference>
<comment type="similarity">
    <text evidence="3 10">Belongs to the glycosyl hydrolase 31 family.</text>
</comment>
<dbReference type="InterPro" id="IPR011013">
    <property type="entry name" value="Gal_mutarotase_sf_dom"/>
</dbReference>
<reference evidence="15" key="1">
    <citation type="submission" date="2015-08" db="EMBL/GenBank/DDBJ databases">
        <authorList>
            <person name="Babu N.S."/>
            <person name="Beckwith C.J."/>
            <person name="Beseler K.G."/>
            <person name="Brison A."/>
            <person name="Carone J.V."/>
            <person name="Caskin T.P."/>
            <person name="Diamond M."/>
            <person name="Durham M.E."/>
            <person name="Foxe J.M."/>
            <person name="Go M."/>
            <person name="Henderson B.A."/>
            <person name="Jones I.B."/>
            <person name="McGettigan J.A."/>
            <person name="Micheletti S.J."/>
            <person name="Nasrallah M.E."/>
            <person name="Ortiz D."/>
            <person name="Piller C.R."/>
            <person name="Privatt S.R."/>
            <person name="Schneider S.L."/>
            <person name="Sharp S."/>
            <person name="Smith T.C."/>
            <person name="Stanton J.D."/>
            <person name="Ullery H.E."/>
            <person name="Wilson R.J."/>
            <person name="Serrano M.G."/>
            <person name="Buck G."/>
            <person name="Lee V."/>
            <person name="Wang Y."/>
            <person name="Carvalho R."/>
            <person name="Voegtly L."/>
            <person name="Shi R."/>
            <person name="Duckworth R."/>
            <person name="Johnson A."/>
            <person name="Loviza R."/>
            <person name="Walstead R."/>
            <person name="Shah Z."/>
            <person name="Kiflezghi M."/>
            <person name="Wade K."/>
            <person name="Ball S.L."/>
            <person name="Bradley K.W."/>
            <person name="Asai D.J."/>
            <person name="Bowman C.A."/>
            <person name="Russell D.A."/>
            <person name="Pope W.H."/>
            <person name="Jacobs-Sera D."/>
            <person name="Hendrix R.W."/>
            <person name="Hatfull G.F."/>
        </authorList>
    </citation>
    <scope>NUCLEOTIDE SEQUENCE</scope>
</reference>
<dbReference type="InterPro" id="IPR030458">
    <property type="entry name" value="Glyco_hydro_31_AS"/>
</dbReference>
<dbReference type="EMBL" id="GDKF01000589">
    <property type="protein sequence ID" value="JAT78033.1"/>
    <property type="molecule type" value="Transcribed_RNA"/>
</dbReference>
<dbReference type="InterPro" id="IPR030459">
    <property type="entry name" value="Glyco_hydro_31_CS"/>
</dbReference>
<name>A0A1D2AGG9_AUXPR</name>
<gene>
    <name evidence="15" type="ORF">g.15189</name>
</gene>
<comment type="subcellular location">
    <subcellularLocation>
        <location evidence="1">Endoplasmic reticulum</location>
    </subcellularLocation>
</comment>
<keyword evidence="4 11" id="KW-0732">Signal</keyword>
<evidence type="ECO:0000259" key="12">
    <source>
        <dbReference type="Pfam" id="PF01055"/>
    </source>
</evidence>
<organism evidence="15">
    <name type="scientific">Auxenochlorella protothecoides</name>
    <name type="common">Green microalga</name>
    <name type="synonym">Chlorella protothecoides</name>
    <dbReference type="NCBI Taxonomy" id="3075"/>
    <lineage>
        <taxon>Eukaryota</taxon>
        <taxon>Viridiplantae</taxon>
        <taxon>Chlorophyta</taxon>
        <taxon>core chlorophytes</taxon>
        <taxon>Trebouxiophyceae</taxon>
        <taxon>Chlorellales</taxon>
        <taxon>Chlorellaceae</taxon>
        <taxon>Auxenochlorella</taxon>
    </lineage>
</organism>
<accession>A0A1D2AGG9</accession>
<dbReference type="FunFam" id="3.20.20.80:FF:000039">
    <property type="entry name" value="Glucosidase, alpha neutral C"/>
    <property type="match status" value="1"/>
</dbReference>
<dbReference type="Gene3D" id="3.20.20.80">
    <property type="entry name" value="Glycosidases"/>
    <property type="match status" value="2"/>
</dbReference>
<feature type="domain" description="Glycosyl hydrolase family 31 C-terminal" evidence="14">
    <location>
        <begin position="671"/>
        <end position="761"/>
    </location>
</feature>
<dbReference type="SUPFAM" id="SSF74650">
    <property type="entry name" value="Galactose mutarotase-like"/>
    <property type="match status" value="1"/>
</dbReference>
<dbReference type="InterPro" id="IPR017853">
    <property type="entry name" value="GH"/>
</dbReference>
<dbReference type="CDD" id="cd14752">
    <property type="entry name" value="GH31_N"/>
    <property type="match status" value="1"/>
</dbReference>
<dbReference type="Pfam" id="PF13802">
    <property type="entry name" value="Gal_mutarotas_2"/>
    <property type="match status" value="1"/>
</dbReference>
<dbReference type="PANTHER" id="PTHR22762">
    <property type="entry name" value="ALPHA-GLUCOSIDASE"/>
    <property type="match status" value="1"/>
</dbReference>
<dbReference type="InterPro" id="IPR000322">
    <property type="entry name" value="Glyco_hydro_31_TIM"/>
</dbReference>
<keyword evidence="5 10" id="KW-0378">Hydrolase</keyword>
<dbReference type="InterPro" id="IPR025887">
    <property type="entry name" value="Glyco_hydro_31_N_dom"/>
</dbReference>
<evidence type="ECO:0000256" key="6">
    <source>
        <dbReference type="ARBA" id="ARBA00022824"/>
    </source>
</evidence>
<dbReference type="GO" id="GO:0005783">
    <property type="term" value="C:endoplasmic reticulum"/>
    <property type="evidence" value="ECO:0007669"/>
    <property type="project" value="UniProtKB-SubCell"/>
</dbReference>
<keyword evidence="6" id="KW-0256">Endoplasmic reticulum</keyword>
<protein>
    <recommendedName>
        <fullName evidence="9">Glucosidase II subunit alpha</fullName>
    </recommendedName>
</protein>
<evidence type="ECO:0000256" key="8">
    <source>
        <dbReference type="ARBA" id="ARBA00023295"/>
    </source>
</evidence>
<evidence type="ECO:0000256" key="7">
    <source>
        <dbReference type="ARBA" id="ARBA00023180"/>
    </source>
</evidence>
<evidence type="ECO:0000256" key="11">
    <source>
        <dbReference type="SAM" id="SignalP"/>
    </source>
</evidence>
<dbReference type="Pfam" id="PF01055">
    <property type="entry name" value="Glyco_hydro_31_2nd"/>
    <property type="match status" value="1"/>
</dbReference>
<dbReference type="PANTHER" id="PTHR22762:SF54">
    <property type="entry name" value="BCDNA.GH04962"/>
    <property type="match status" value="1"/>
</dbReference>
<dbReference type="PROSITE" id="PS00707">
    <property type="entry name" value="GLYCOSYL_HYDROL_F31_2"/>
    <property type="match status" value="1"/>
</dbReference>
<dbReference type="InterPro" id="IPR013780">
    <property type="entry name" value="Glyco_hydro_b"/>
</dbReference>
<dbReference type="InterPro" id="IPR048395">
    <property type="entry name" value="Glyco_hydro_31_C"/>
</dbReference>
<keyword evidence="8 10" id="KW-0326">Glycosidase</keyword>
<dbReference type="SUPFAM" id="SSF51445">
    <property type="entry name" value="(Trans)glycosidases"/>
    <property type="match status" value="1"/>
</dbReference>
<evidence type="ECO:0000256" key="4">
    <source>
        <dbReference type="ARBA" id="ARBA00022729"/>
    </source>
</evidence>
<evidence type="ECO:0000259" key="14">
    <source>
        <dbReference type="Pfam" id="PF21365"/>
    </source>
</evidence>
<feature type="chain" id="PRO_5008901525" description="Glucosidase II subunit alpha" evidence="11">
    <location>
        <begin position="25"/>
        <end position="921"/>
    </location>
</feature>
<dbReference type="Gene3D" id="2.60.40.1180">
    <property type="entry name" value="Golgi alpha-mannosidase II"/>
    <property type="match status" value="2"/>
</dbReference>
<dbReference type="PROSITE" id="PS00129">
    <property type="entry name" value="GLYCOSYL_HYDROL_F31_1"/>
    <property type="match status" value="1"/>
</dbReference>
<dbReference type="SUPFAM" id="SSF51011">
    <property type="entry name" value="Glycosyl hydrolase domain"/>
    <property type="match status" value="1"/>
</dbReference>
<dbReference type="Pfam" id="PF21365">
    <property type="entry name" value="Glyco_hydro_31_3rd"/>
    <property type="match status" value="1"/>
</dbReference>
<keyword evidence="7" id="KW-0325">Glycoprotein</keyword>
<evidence type="ECO:0000256" key="9">
    <source>
        <dbReference type="ARBA" id="ARBA00042895"/>
    </source>
</evidence>
<evidence type="ECO:0000256" key="5">
    <source>
        <dbReference type="ARBA" id="ARBA00022801"/>
    </source>
</evidence>
<dbReference type="GO" id="GO:0005975">
    <property type="term" value="P:carbohydrate metabolic process"/>
    <property type="evidence" value="ECO:0007669"/>
    <property type="project" value="InterPro"/>
</dbReference>
<sequence>MHLRSCALAMTVILLLAAGHAVDAVKASDFKTCADSAFCTRLRNAPGPGFAIDPTSVSVSGAHVVAHLASPAAPGATLILRLISMGGIVRLHINELDGTRFEVPGILVPSASASQQEWTIVSQSSSALQLRTSSGATASLNFSPVALSVTASDGTHVLTWNADGHFAFEHTRTKQENDPAGWWEETFNGHVDSKPRGPNAIGFDVLLHDTQHVFGLPERATQFSLAPTIDDNGTVSEPYRLYNLDVFEHLSNSPFGLYGSIPYLIGHRSGQTTGVFWLNAAEMYVDVVKSVAGTSTRWIAESGVLDLFFLLGPSPPEVARQYHVLTGGTAMPQLFSLGHHQCRWNYKDEADIAAVDAGFEEHALPYDVLWLDIEHTDGKRYFTWDKAYFPNPIAMQSDLASRGRKMVTIVDPHIKSDPNYRVFKEAEEKQLFVKTKDGADFKGHCWPGESAYLDMLNPTVRDWWADQFSTSVYEGSTTDLYIWNDMNEPSVFNGPEITMPKDARHVQGVEHRDLHNANGLFYHMATASGLRRRGYKEVDTVSGDRPFVLSRAFFSGTQRVGPIWTGDNAAEWAHLEVSIPMLLSLNVAGLPFSGADVGGFFGNPEPELLVRWYQVAAFYPFFRAHAHIETKRREPWLFGEETTGRIRSALQQRYRILPQLYTLFLHANATGAPIMRPLWWEFPGDALIYAVHNAFMLGDSQLVVPVLRQGANDTVVVLPGDGLWYDGTMGLQLDAAAPGRKLFRVATSLDAPVQTYLRGGSTLVLRERPRRSTRAMAKDPLTLVVALDRSGGARGDLYMDDGRSYAYQAGEFVYAQITMKGGVLEWGPGDHAQMGLPPPAPGYDPEVYVDRVVVLGLEGGPQDWSAVAVAGAVGPRVALDAAPGPVQVASEGPSLALVVRRPHLPVRGTWSIEFRSERASS</sequence>